<keyword evidence="2" id="KW-1185">Reference proteome</keyword>
<gene>
    <name evidence="1" type="ORF">V6N12_055219</name>
</gene>
<evidence type="ECO:0000313" key="2">
    <source>
        <dbReference type="Proteomes" id="UP001472677"/>
    </source>
</evidence>
<reference evidence="1 2" key="1">
    <citation type="journal article" date="2024" name="G3 (Bethesda)">
        <title>Genome assembly of Hibiscus sabdariffa L. provides insights into metabolisms of medicinal natural products.</title>
        <authorList>
            <person name="Kim T."/>
        </authorList>
    </citation>
    <scope>NUCLEOTIDE SEQUENCE [LARGE SCALE GENOMIC DNA]</scope>
    <source>
        <strain evidence="1">TK-2024</strain>
        <tissue evidence="1">Old leaves</tissue>
    </source>
</reference>
<evidence type="ECO:0000313" key="1">
    <source>
        <dbReference type="EMBL" id="KAK8493592.1"/>
    </source>
</evidence>
<proteinExistence type="predicted"/>
<organism evidence="1 2">
    <name type="scientific">Hibiscus sabdariffa</name>
    <name type="common">roselle</name>
    <dbReference type="NCBI Taxonomy" id="183260"/>
    <lineage>
        <taxon>Eukaryota</taxon>
        <taxon>Viridiplantae</taxon>
        <taxon>Streptophyta</taxon>
        <taxon>Embryophyta</taxon>
        <taxon>Tracheophyta</taxon>
        <taxon>Spermatophyta</taxon>
        <taxon>Magnoliopsida</taxon>
        <taxon>eudicotyledons</taxon>
        <taxon>Gunneridae</taxon>
        <taxon>Pentapetalae</taxon>
        <taxon>rosids</taxon>
        <taxon>malvids</taxon>
        <taxon>Malvales</taxon>
        <taxon>Malvaceae</taxon>
        <taxon>Malvoideae</taxon>
        <taxon>Hibiscus</taxon>
    </lineage>
</organism>
<name>A0ABR2AK59_9ROSI</name>
<dbReference type="EMBL" id="JBBPBM010000611">
    <property type="protein sequence ID" value="KAK8493592.1"/>
    <property type="molecule type" value="Genomic_DNA"/>
</dbReference>
<protein>
    <submittedName>
        <fullName evidence="1">Uncharacterized protein</fullName>
    </submittedName>
</protein>
<dbReference type="Proteomes" id="UP001472677">
    <property type="component" value="Unassembled WGS sequence"/>
</dbReference>
<sequence length="87" mass="9799">MSVVRVMGLASSVGRVVLRAQSTDDELETHLTSLNWARSHPIWPYQADQMRMQIEPRHWTGAPVDRWDFPFIAPITRIALADAVDGG</sequence>
<comment type="caution">
    <text evidence="1">The sequence shown here is derived from an EMBL/GenBank/DDBJ whole genome shotgun (WGS) entry which is preliminary data.</text>
</comment>
<accession>A0ABR2AK59</accession>